<dbReference type="AlphaFoldDB" id="A0A255GQE7"/>
<protein>
    <submittedName>
        <fullName evidence="1">Uncharacterized protein</fullName>
    </submittedName>
</protein>
<dbReference type="RefSeq" id="WP_094365500.1">
    <property type="nucleotide sequence ID" value="NZ_NMVQ01000047.1"/>
</dbReference>
<evidence type="ECO:0000313" key="1">
    <source>
        <dbReference type="EMBL" id="OYO16613.1"/>
    </source>
</evidence>
<proteinExistence type="predicted"/>
<comment type="caution">
    <text evidence="1">The sequence shown here is derived from an EMBL/GenBank/DDBJ whole genome shotgun (WGS) entry which is preliminary data.</text>
</comment>
<accession>A0A255GQE7</accession>
<sequence length="222" mass="24799">MSDRRFSERPFAAGSLVGLRAFRVDGLGRLTGVRYQRVWHPGVNEAECVPRDDSLAMFNLTTIFNPLASIRLSGITGSPAEEKTRTDDEKVLWERPEPELDLPEPPHQLAGMDCTCGFYAYFDGRNDYYSEGITHDLMVSGIIEGYGVCTVGSRGFRASKARLLALIADNPDDLARHAVAYARLRKLYPDVPWYDTEVDAITAHPLSDMLPAPDSPDFWTRS</sequence>
<gene>
    <name evidence="1" type="ORF">CGZ93_17795</name>
</gene>
<reference evidence="1 2" key="1">
    <citation type="submission" date="2017-07" db="EMBL/GenBank/DDBJ databases">
        <title>Draft whole genome sequences of clinical Proprionibacteriaceae strains.</title>
        <authorList>
            <person name="Bernier A.-M."/>
            <person name="Bernard K."/>
            <person name="Domingo M.-C."/>
        </authorList>
    </citation>
    <scope>NUCLEOTIDE SEQUENCE [LARGE SCALE GENOMIC DNA]</scope>
    <source>
        <strain evidence="1 2">NML 130396</strain>
    </source>
</reference>
<organism evidence="1 2">
    <name type="scientific">Enemella dayhoffiae</name>
    <dbReference type="NCBI Taxonomy" id="2016507"/>
    <lineage>
        <taxon>Bacteria</taxon>
        <taxon>Bacillati</taxon>
        <taxon>Actinomycetota</taxon>
        <taxon>Actinomycetes</taxon>
        <taxon>Propionibacteriales</taxon>
        <taxon>Propionibacteriaceae</taxon>
        <taxon>Enemella</taxon>
    </lineage>
</organism>
<dbReference type="OrthoDB" id="5114390at2"/>
<dbReference type="EMBL" id="NMVQ01000047">
    <property type="protein sequence ID" value="OYO16613.1"/>
    <property type="molecule type" value="Genomic_DNA"/>
</dbReference>
<keyword evidence="2" id="KW-1185">Reference proteome</keyword>
<evidence type="ECO:0000313" key="2">
    <source>
        <dbReference type="Proteomes" id="UP000216311"/>
    </source>
</evidence>
<name>A0A255GQE7_9ACTN</name>
<dbReference type="Proteomes" id="UP000216311">
    <property type="component" value="Unassembled WGS sequence"/>
</dbReference>